<dbReference type="STRING" id="36087.A0A077ZKV6"/>
<name>A0A077ZKV6_TRITR</name>
<dbReference type="SUPFAM" id="SSF52799">
    <property type="entry name" value="(Phosphotyrosine protein) phosphatases II"/>
    <property type="match status" value="1"/>
</dbReference>
<dbReference type="OrthoDB" id="5779068at2759"/>
<gene>
    <name evidence="2" type="ORF">TTRE_0000755001</name>
</gene>
<feature type="compositionally biased region" description="Low complexity" evidence="1">
    <location>
        <begin position="252"/>
        <end position="267"/>
    </location>
</feature>
<dbReference type="GO" id="GO:0016791">
    <property type="term" value="F:phosphatase activity"/>
    <property type="evidence" value="ECO:0007669"/>
    <property type="project" value="InterPro"/>
</dbReference>
<keyword evidence="3" id="KW-1185">Reference proteome</keyword>
<dbReference type="EMBL" id="HG806531">
    <property type="protein sequence ID" value="CDW59220.1"/>
    <property type="molecule type" value="Genomic_DNA"/>
</dbReference>
<evidence type="ECO:0000256" key="1">
    <source>
        <dbReference type="SAM" id="MobiDB-lite"/>
    </source>
</evidence>
<dbReference type="InterPro" id="IPR043587">
    <property type="entry name" value="Phosphatase_SSH-like"/>
</dbReference>
<dbReference type="GO" id="GO:0003779">
    <property type="term" value="F:actin binding"/>
    <property type="evidence" value="ECO:0007669"/>
    <property type="project" value="InterPro"/>
</dbReference>
<protein>
    <submittedName>
        <fullName evidence="2">DSPc domain containing protein</fullName>
    </submittedName>
</protein>
<reference evidence="2" key="2">
    <citation type="submission" date="2014-03" db="EMBL/GenBank/DDBJ databases">
        <title>The whipworm genome and dual-species transcriptomics of an intimate host-pathogen interaction.</title>
        <authorList>
            <person name="Foth B.J."/>
            <person name="Tsai I.J."/>
            <person name="Reid A.J."/>
            <person name="Bancroft A.J."/>
            <person name="Nichol S."/>
            <person name="Tracey A."/>
            <person name="Holroyd N."/>
            <person name="Cotton J.A."/>
            <person name="Stanley E.J."/>
            <person name="Zarowiecki M."/>
            <person name="Liu J.Z."/>
            <person name="Huckvale T."/>
            <person name="Cooper P.J."/>
            <person name="Grencis R.K."/>
            <person name="Berriman M."/>
        </authorList>
    </citation>
    <scope>NUCLEOTIDE SEQUENCE [LARGE SCALE GENOMIC DNA]</scope>
</reference>
<organism evidence="2 3">
    <name type="scientific">Trichuris trichiura</name>
    <name type="common">Whipworm</name>
    <name type="synonym">Trichocephalus trichiurus</name>
    <dbReference type="NCBI Taxonomy" id="36087"/>
    <lineage>
        <taxon>Eukaryota</taxon>
        <taxon>Metazoa</taxon>
        <taxon>Ecdysozoa</taxon>
        <taxon>Nematoda</taxon>
        <taxon>Enoplea</taxon>
        <taxon>Dorylaimia</taxon>
        <taxon>Trichinellida</taxon>
        <taxon>Trichuridae</taxon>
        <taxon>Trichuris</taxon>
    </lineage>
</organism>
<feature type="region of interest" description="Disordered" evidence="1">
    <location>
        <begin position="244"/>
        <end position="281"/>
    </location>
</feature>
<dbReference type="GO" id="GO:0030837">
    <property type="term" value="P:negative regulation of actin filament polymerization"/>
    <property type="evidence" value="ECO:0007669"/>
    <property type="project" value="InterPro"/>
</dbReference>
<feature type="region of interest" description="Disordered" evidence="1">
    <location>
        <begin position="435"/>
        <end position="455"/>
    </location>
</feature>
<proteinExistence type="predicted"/>
<dbReference type="AlphaFoldDB" id="A0A077ZKV6"/>
<evidence type="ECO:0000313" key="2">
    <source>
        <dbReference type="EMBL" id="CDW59220.1"/>
    </source>
</evidence>
<reference evidence="2" key="1">
    <citation type="submission" date="2014-01" db="EMBL/GenBank/DDBJ databases">
        <authorList>
            <person name="Aslett M."/>
        </authorList>
    </citation>
    <scope>NUCLEOTIDE SEQUENCE</scope>
</reference>
<dbReference type="PANTHER" id="PTHR45864">
    <property type="entry name" value="SLINGSHOT PROTEIN PHOSPHATASE HOMOLOG"/>
    <property type="match status" value="1"/>
</dbReference>
<dbReference type="Proteomes" id="UP000030665">
    <property type="component" value="Unassembled WGS sequence"/>
</dbReference>
<dbReference type="InterPro" id="IPR029021">
    <property type="entry name" value="Prot-tyrosine_phosphatase-like"/>
</dbReference>
<sequence length="455" mass="50045">MKEYGFPLEEALNYVKEKRNCITPNRGFMEQLKIYEGILDASRNRTSILWNSLSSEKALYDHGIVEEHLSEDRNIPRESVVYSCKDMDDSVDGVQSAGLLVASENILKSGPIKATNKSQSVENFGTTDCDKVKEVDPVTGSHKLPAVTLCYDLCNDGSCQEPDDLPSVYQTAGGAVAPTSRYSVRQRLLHLEQRIRDQPLTLKSLQSILMSSKKICLSNLDSLSSSSGEESDFSSSSALIDGDHRDVRRNSKSSSSDSAVSDLTASSRTSRTKRHGVASSSVGATTVPFRRSFPEQAVVVASMEKTPSAAGYDCDLKCRKAFRRSAEDLSNCKATFNICSGQVMRALRIYESQLSREKLMAAPRTMGEESPAKPSQVVQHKKPLTKFWENVFQKSSAQPLTLLLPNVSSNHLPLPRTVTTKWHCDLQSTLHDDVSTLEGRRGMSSLSSSGTKVKS</sequence>
<accession>A0A077ZKV6</accession>
<evidence type="ECO:0000313" key="3">
    <source>
        <dbReference type="Proteomes" id="UP000030665"/>
    </source>
</evidence>
<dbReference type="Gene3D" id="3.90.190.10">
    <property type="entry name" value="Protein tyrosine phosphatase superfamily"/>
    <property type="match status" value="1"/>
</dbReference>